<gene>
    <name evidence="3" type="ORF">JN12_00057</name>
</gene>
<evidence type="ECO:0000259" key="2">
    <source>
        <dbReference type="Pfam" id="PF10335"/>
    </source>
</evidence>
<sequence>MPGSEQDIITPLKLYHEIEVAPSIEVLRELGIKMLDTVRCIITVPVDEKSIVRMIARVNSAITRRLIALMETVEGISLPEGVAYLALGSEGRGEQTLRTDQDSAIVYPDDLSAKKLLEVNRFAARLVEALEAIGVPRCPGNVMASNPQWCHSVGAWKRLLEEWITVPTHENILDFCLFQDLSSLHGDESLCTELRDHIRTTVRLPPFFFPNLACHATRFPSPLTFFKRIRVERGGEHRGLVDIKKSGIFAITVGASLMALEAGVVGGNTWDKLSLLGQRKIVTSGDLKKIEAAFSYLVRLRIRSQLRELAADKIPTNYVDPQCMTRAERERFRAALKGIDCFLRIVRNRYHLDYISG</sequence>
<protein>
    <submittedName>
        <fullName evidence="3">CBS domain-containing protein</fullName>
    </submittedName>
</protein>
<organism evidence="3 4">
    <name type="scientific">Geobacter argillaceus</name>
    <dbReference type="NCBI Taxonomy" id="345631"/>
    <lineage>
        <taxon>Bacteria</taxon>
        <taxon>Pseudomonadati</taxon>
        <taxon>Thermodesulfobacteriota</taxon>
        <taxon>Desulfuromonadia</taxon>
        <taxon>Geobacterales</taxon>
        <taxon>Geobacteraceae</taxon>
        <taxon>Geobacter</taxon>
    </lineage>
</organism>
<evidence type="ECO:0000313" key="4">
    <source>
        <dbReference type="Proteomes" id="UP000319449"/>
    </source>
</evidence>
<keyword evidence="4" id="KW-1185">Reference proteome</keyword>
<dbReference type="InterPro" id="IPR005105">
    <property type="entry name" value="GlnD_Uridyltrans_N"/>
</dbReference>
<dbReference type="CDD" id="cd05401">
    <property type="entry name" value="NT_GlnE_GlnD_like"/>
    <property type="match status" value="1"/>
</dbReference>
<evidence type="ECO:0000259" key="1">
    <source>
        <dbReference type="Pfam" id="PF03445"/>
    </source>
</evidence>
<name>A0A562WS29_9BACT</name>
<reference evidence="3 4" key="1">
    <citation type="submission" date="2019-07" db="EMBL/GenBank/DDBJ databases">
        <title>Genomic Encyclopedia of Archaeal and Bacterial Type Strains, Phase II (KMG-II): from individual species to whole genera.</title>
        <authorList>
            <person name="Goeker M."/>
        </authorList>
    </citation>
    <scope>NUCLEOTIDE SEQUENCE [LARGE SCALE GENOMIC DNA]</scope>
    <source>
        <strain evidence="3 4">ATCC BAA-1139</strain>
    </source>
</reference>
<feature type="domain" description="Protein-PII uridylyltransferase N-terminal" evidence="1">
    <location>
        <begin position="43"/>
        <end position="169"/>
    </location>
</feature>
<proteinExistence type="predicted"/>
<accession>A0A562WS29</accession>
<dbReference type="OrthoDB" id="9808528at2"/>
<dbReference type="Pfam" id="PF03445">
    <property type="entry name" value="DUF294"/>
    <property type="match status" value="1"/>
</dbReference>
<dbReference type="InterPro" id="IPR018821">
    <property type="entry name" value="DUF294_put_nucleoTrafse_sb-bd"/>
</dbReference>
<dbReference type="GO" id="GO:0008773">
    <property type="term" value="F:[protein-PII] uridylyltransferase activity"/>
    <property type="evidence" value="ECO:0007669"/>
    <property type="project" value="InterPro"/>
</dbReference>
<dbReference type="RefSeq" id="WP_145016916.1">
    <property type="nucleotide sequence ID" value="NZ_VLLN01000001.1"/>
</dbReference>
<dbReference type="Proteomes" id="UP000319449">
    <property type="component" value="Unassembled WGS sequence"/>
</dbReference>
<feature type="domain" description="DUF294" evidence="2">
    <location>
        <begin position="208"/>
        <end position="350"/>
    </location>
</feature>
<dbReference type="Pfam" id="PF10335">
    <property type="entry name" value="DUF294_C"/>
    <property type="match status" value="1"/>
</dbReference>
<dbReference type="EMBL" id="VLLN01000001">
    <property type="protein sequence ID" value="TWJ33385.1"/>
    <property type="molecule type" value="Genomic_DNA"/>
</dbReference>
<evidence type="ECO:0000313" key="3">
    <source>
        <dbReference type="EMBL" id="TWJ33385.1"/>
    </source>
</evidence>
<comment type="caution">
    <text evidence="3">The sequence shown here is derived from an EMBL/GenBank/DDBJ whole genome shotgun (WGS) entry which is preliminary data.</text>
</comment>
<dbReference type="AlphaFoldDB" id="A0A562WS29"/>